<feature type="transmembrane region" description="Helical" evidence="5">
    <location>
        <begin position="226"/>
        <end position="245"/>
    </location>
</feature>
<dbReference type="AlphaFoldDB" id="A0AAV5V0V8"/>
<evidence type="ECO:0000259" key="6">
    <source>
        <dbReference type="PROSITE" id="PS50262"/>
    </source>
</evidence>
<dbReference type="PANTHER" id="PTHR23017:SF3">
    <property type="entry name" value="G-PROTEIN COUPLED RECEPTORS FAMILY 1 PROFILE DOMAIN-CONTAINING PROTEIN"/>
    <property type="match status" value="1"/>
</dbReference>
<evidence type="ECO:0000313" key="8">
    <source>
        <dbReference type="Proteomes" id="UP001432322"/>
    </source>
</evidence>
<proteinExistence type="predicted"/>
<protein>
    <recommendedName>
        <fullName evidence="6">G-protein coupled receptors family 1 profile domain-containing protein</fullName>
    </recommendedName>
</protein>
<feature type="transmembrane region" description="Helical" evidence="5">
    <location>
        <begin position="251"/>
        <end position="275"/>
    </location>
</feature>
<feature type="transmembrane region" description="Helical" evidence="5">
    <location>
        <begin position="6"/>
        <end position="31"/>
    </location>
</feature>
<keyword evidence="3 5" id="KW-1133">Transmembrane helix</keyword>
<gene>
    <name evidence="7" type="ORF">PFISCL1PPCAC_4472</name>
</gene>
<keyword evidence="4 5" id="KW-0472">Membrane</keyword>
<dbReference type="InterPro" id="IPR019430">
    <property type="entry name" value="7TM_GPCR_serpentine_rcpt_Srx"/>
</dbReference>
<comment type="caution">
    <text evidence="7">The sequence shown here is derived from an EMBL/GenBank/DDBJ whole genome shotgun (WGS) entry which is preliminary data.</text>
</comment>
<feature type="transmembrane region" description="Helical" evidence="5">
    <location>
        <begin position="176"/>
        <end position="205"/>
    </location>
</feature>
<evidence type="ECO:0000256" key="4">
    <source>
        <dbReference type="ARBA" id="ARBA00023136"/>
    </source>
</evidence>
<dbReference type="Proteomes" id="UP001432322">
    <property type="component" value="Unassembled WGS sequence"/>
</dbReference>
<evidence type="ECO:0000256" key="2">
    <source>
        <dbReference type="ARBA" id="ARBA00022692"/>
    </source>
</evidence>
<dbReference type="CDD" id="cd00637">
    <property type="entry name" value="7tm_classA_rhodopsin-like"/>
    <property type="match status" value="1"/>
</dbReference>
<dbReference type="InterPro" id="IPR017452">
    <property type="entry name" value="GPCR_Rhodpsn_7TM"/>
</dbReference>
<evidence type="ECO:0000256" key="1">
    <source>
        <dbReference type="ARBA" id="ARBA00004370"/>
    </source>
</evidence>
<evidence type="ECO:0000256" key="3">
    <source>
        <dbReference type="ARBA" id="ARBA00022989"/>
    </source>
</evidence>
<feature type="non-terminal residue" evidence="7">
    <location>
        <position position="304"/>
    </location>
</feature>
<dbReference type="SUPFAM" id="SSF81321">
    <property type="entry name" value="Family A G protein-coupled receptor-like"/>
    <property type="match status" value="1"/>
</dbReference>
<evidence type="ECO:0000256" key="5">
    <source>
        <dbReference type="SAM" id="Phobius"/>
    </source>
</evidence>
<keyword evidence="8" id="KW-1185">Reference proteome</keyword>
<accession>A0AAV5V0V8</accession>
<dbReference type="EMBL" id="BTSY01000002">
    <property type="protein sequence ID" value="GMT13175.1"/>
    <property type="molecule type" value="Genomic_DNA"/>
</dbReference>
<reference evidence="7" key="1">
    <citation type="submission" date="2023-10" db="EMBL/GenBank/DDBJ databases">
        <title>Genome assembly of Pristionchus species.</title>
        <authorList>
            <person name="Yoshida K."/>
            <person name="Sommer R.J."/>
        </authorList>
    </citation>
    <scope>NUCLEOTIDE SEQUENCE</scope>
    <source>
        <strain evidence="7">RS5133</strain>
    </source>
</reference>
<sequence>DVVVAPTMVITGGVLLYVTLPLHSRLLYVLLRPNSKTGLDNSFHTLMINTTIVNLIFALDCCLILEPSASGVFFEFYDGMGYYFAKIEMIKSTVLLLIGSVLHLVLAVNRFSAISFPLQHQRWWRGRKLFWFCVATWSIGFCFCVPLLFPGTTGHTVRINKWKHKAVEYTFIGEYYLVYSMGCSFSGSALEIIALIFYIGMLFKFHHFRKYTKSGAAEVKRMTRGVLRTTLAALCISVGMIYHIATYIAGSWILVLFMLFVYISYWTAGVPLIYVNNFSGNYRFLNAVNNVLTPWTMLVAFNNV</sequence>
<evidence type="ECO:0000313" key="7">
    <source>
        <dbReference type="EMBL" id="GMT13175.1"/>
    </source>
</evidence>
<keyword evidence="2 5" id="KW-0812">Transmembrane</keyword>
<feature type="transmembrane region" description="Helical" evidence="5">
    <location>
        <begin position="89"/>
        <end position="108"/>
    </location>
</feature>
<feature type="transmembrane region" description="Helical" evidence="5">
    <location>
        <begin position="129"/>
        <end position="149"/>
    </location>
</feature>
<dbReference type="Pfam" id="PF10328">
    <property type="entry name" value="7TM_GPCR_Srx"/>
    <property type="match status" value="1"/>
</dbReference>
<dbReference type="GO" id="GO:0016020">
    <property type="term" value="C:membrane"/>
    <property type="evidence" value="ECO:0007669"/>
    <property type="project" value="UniProtKB-SubCell"/>
</dbReference>
<feature type="transmembrane region" description="Helical" evidence="5">
    <location>
        <begin position="52"/>
        <end position="77"/>
    </location>
</feature>
<organism evidence="7 8">
    <name type="scientific">Pristionchus fissidentatus</name>
    <dbReference type="NCBI Taxonomy" id="1538716"/>
    <lineage>
        <taxon>Eukaryota</taxon>
        <taxon>Metazoa</taxon>
        <taxon>Ecdysozoa</taxon>
        <taxon>Nematoda</taxon>
        <taxon>Chromadorea</taxon>
        <taxon>Rhabditida</taxon>
        <taxon>Rhabditina</taxon>
        <taxon>Diplogasteromorpha</taxon>
        <taxon>Diplogasteroidea</taxon>
        <taxon>Neodiplogasteridae</taxon>
        <taxon>Pristionchus</taxon>
    </lineage>
</organism>
<feature type="non-terminal residue" evidence="7">
    <location>
        <position position="1"/>
    </location>
</feature>
<dbReference type="Gene3D" id="1.20.1070.10">
    <property type="entry name" value="Rhodopsin 7-helix transmembrane proteins"/>
    <property type="match status" value="1"/>
</dbReference>
<feature type="domain" description="G-protein coupled receptors family 1 profile" evidence="6">
    <location>
        <begin position="12"/>
        <end position="274"/>
    </location>
</feature>
<comment type="subcellular location">
    <subcellularLocation>
        <location evidence="1">Membrane</location>
    </subcellularLocation>
</comment>
<dbReference type="PROSITE" id="PS50262">
    <property type="entry name" value="G_PROTEIN_RECEP_F1_2"/>
    <property type="match status" value="1"/>
</dbReference>
<dbReference type="PANTHER" id="PTHR23017">
    <property type="entry name" value="SERPENTINE RECEPTOR, CLASS X"/>
    <property type="match status" value="1"/>
</dbReference>
<name>A0AAV5V0V8_9BILA</name>